<name>A0ABM9FUM8_9BACL</name>
<dbReference type="Pfam" id="PF10022">
    <property type="entry name" value="DUF2264"/>
    <property type="match status" value="1"/>
</dbReference>
<evidence type="ECO:0000313" key="3">
    <source>
        <dbReference type="Proteomes" id="UP001154322"/>
    </source>
</evidence>
<dbReference type="PANTHER" id="PTHR35339:SF3">
    <property type="entry name" value="DUF2264 DOMAIN-CONTAINING PROTEIN"/>
    <property type="match status" value="1"/>
</dbReference>
<organism evidence="2 3">
    <name type="scientific">Paenibacillus melissococcoides</name>
    <dbReference type="NCBI Taxonomy" id="2912268"/>
    <lineage>
        <taxon>Bacteria</taxon>
        <taxon>Bacillati</taxon>
        <taxon>Bacillota</taxon>
        <taxon>Bacilli</taxon>
        <taxon>Bacillales</taxon>
        <taxon>Paenibacillaceae</taxon>
        <taxon>Paenibacillus</taxon>
    </lineage>
</organism>
<sequence length="142" mass="15272">MVGAAGQLKRMISPEGTFPPLSRSLAYRCGVFHLLAQLAWLDQLPSSLSPAQVRCALTAVMRRMLEADGTFTADGWLAIGFCGHQPGIGDAYISTGSLYLCATVLLPLGLSPDHSFWQGEEAWTACKAWSGEPFPRDEAIGD</sequence>
<dbReference type="Proteomes" id="UP001154322">
    <property type="component" value="Unassembled WGS sequence"/>
</dbReference>
<protein>
    <submittedName>
        <fullName evidence="2">DUF2264 domain-containing protein</fullName>
    </submittedName>
</protein>
<proteinExistence type="predicted"/>
<dbReference type="EMBL" id="CALYLO010000001">
    <property type="protein sequence ID" value="CAH8242832.1"/>
    <property type="molecule type" value="Genomic_DNA"/>
</dbReference>
<evidence type="ECO:0000259" key="1">
    <source>
        <dbReference type="Pfam" id="PF10022"/>
    </source>
</evidence>
<gene>
    <name evidence="2" type="ORF">WJ0W_000015</name>
</gene>
<keyword evidence="3" id="KW-1185">Reference proteome</keyword>
<reference evidence="2" key="1">
    <citation type="submission" date="2022-06" db="EMBL/GenBank/DDBJ databases">
        <authorList>
            <person name="Dietemann V."/>
            <person name="Ory F."/>
            <person name="Dainat B."/>
            <person name="Oberhansli S."/>
        </authorList>
    </citation>
    <scope>NUCLEOTIDE SEQUENCE</scope>
    <source>
        <strain evidence="2">Ena-SAMPLE-TAB-26-04-2022-14:26:32:270-5432</strain>
    </source>
</reference>
<dbReference type="InterPro" id="IPR049349">
    <property type="entry name" value="DUF2264_N"/>
</dbReference>
<dbReference type="RefSeq" id="WP_213430901.1">
    <property type="nucleotide sequence ID" value="NZ_AP031286.1"/>
</dbReference>
<accession>A0ABM9FUM8</accession>
<dbReference type="InterPro" id="IPR016624">
    <property type="entry name" value="UCP014753"/>
</dbReference>
<comment type="caution">
    <text evidence="2">The sequence shown here is derived from an EMBL/GenBank/DDBJ whole genome shotgun (WGS) entry which is preliminary data.</text>
</comment>
<dbReference type="PANTHER" id="PTHR35339">
    <property type="entry name" value="LINALOOL DEHYDRATASE_ISOMERASE DOMAIN-CONTAINING PROTEIN"/>
    <property type="match status" value="1"/>
</dbReference>
<feature type="domain" description="DUF2264" evidence="1">
    <location>
        <begin position="6"/>
        <end position="122"/>
    </location>
</feature>
<evidence type="ECO:0000313" key="2">
    <source>
        <dbReference type="EMBL" id="CAH8242832.1"/>
    </source>
</evidence>